<evidence type="ECO:0000313" key="4">
    <source>
        <dbReference type="Proteomes" id="UP000297030"/>
    </source>
</evidence>
<reference evidence="3 4" key="1">
    <citation type="submission" date="2015-02" db="EMBL/GenBank/DDBJ databases">
        <title>Complete genome of a baculovirus isolated from a medical interest larvae: lLonomia obliqua (Lepidoptera: Saturniidae).</title>
        <authorList>
            <person name="Clara A.-S.W."/>
            <person name="Daniel A.-A.M.P."/>
            <person name="Miguel A.S."/>
            <person name="Jhon F.E.A."/>
            <person name="Fabricio M.S."/>
            <person name="Jose W.L.C."/>
            <person name="Bergmann R.M."/>
            <person name="Fernando M.L."/>
        </authorList>
    </citation>
    <scope>NUCLEOTIDE SEQUENCE [LARGE SCALE GENOMIC DNA]</scope>
    <source>
        <strain evidence="3">SP/2000</strain>
    </source>
</reference>
<proteinExistence type="predicted"/>
<dbReference type="InterPro" id="IPR021758">
    <property type="entry name" value="Baculo_LEF5_C"/>
</dbReference>
<dbReference type="Pfam" id="PF04838">
    <property type="entry name" value="Baculo_LEF5"/>
    <property type="match status" value="1"/>
</dbReference>
<dbReference type="Proteomes" id="UP000297030">
    <property type="component" value="Segment"/>
</dbReference>
<evidence type="ECO:0000259" key="1">
    <source>
        <dbReference type="Pfam" id="PF04838"/>
    </source>
</evidence>
<dbReference type="KEGG" id="vg:40526680"/>
<accession>A0A126FCA9</accession>
<feature type="domain" description="Baculoviridae late expression factor 5 N-terminal" evidence="1">
    <location>
        <begin position="31"/>
        <end position="188"/>
    </location>
</feature>
<sequence>MSLDERIIQSQTNPFTTPQRSHSEKKWTSRSLFRLFQKFRINKEYAALIDFLIKTFPNNVKNKTFNFTATGHLFHSLYAYVPSVSELIKERKQIRLQEECISKLFKNTINDFKLYTELFDFIEDTNTENNFICPCQLLTKRLAETKSYVENLNCKQFDSKPPKFKKEPIDNILYKYSLNWKSVLLKKKDKHNVHVLKRKKKSKQRHVLTNEIIYLHNTSSYKNILCSINGLSLKSCIHEFTTIESQTKAGDEIVSFIRICKLCQMATNN</sequence>
<dbReference type="EMBL" id="KP763670">
    <property type="protein sequence ID" value="AKN81040.1"/>
    <property type="molecule type" value="Genomic_DNA"/>
</dbReference>
<dbReference type="InterPro" id="IPR006923">
    <property type="entry name" value="Baculo_LEF5_N"/>
</dbReference>
<dbReference type="Pfam" id="PF11792">
    <property type="entry name" value="Baculo_LEF5_C"/>
    <property type="match status" value="1"/>
</dbReference>
<dbReference type="GO" id="GO:0006355">
    <property type="term" value="P:regulation of DNA-templated transcription"/>
    <property type="evidence" value="ECO:0007669"/>
    <property type="project" value="InterPro"/>
</dbReference>
<evidence type="ECO:0000259" key="2">
    <source>
        <dbReference type="Pfam" id="PF11792"/>
    </source>
</evidence>
<feature type="domain" description="Baculoviridae late expression factor 5 C-terminal" evidence="2">
    <location>
        <begin position="225"/>
        <end position="265"/>
    </location>
</feature>
<name>A0A126FCA9_9ABAC</name>
<organism evidence="3 4">
    <name type="scientific">Lonomia obliqua multiple nucleopolyhedrovirus</name>
    <dbReference type="NCBI Taxonomy" id="134394"/>
    <lineage>
        <taxon>Viruses</taxon>
        <taxon>Viruses incertae sedis</taxon>
        <taxon>Naldaviricetes</taxon>
        <taxon>Lefavirales</taxon>
        <taxon>Baculoviridae</taxon>
        <taxon>Alphabaculovirus</taxon>
        <taxon>Alphabaculovirus lonobliquae</taxon>
        <taxon>Lonomia obliqua nucleopolyhedrovirus</taxon>
    </lineage>
</organism>
<keyword evidence="4" id="KW-1185">Reference proteome</keyword>
<gene>
    <name evidence="3" type="primary">lef-5</name>
</gene>
<protein>
    <submittedName>
        <fullName evidence="3">Late expression factor 5</fullName>
    </submittedName>
</protein>
<dbReference type="GeneID" id="40526680"/>
<dbReference type="RefSeq" id="YP_009666410.1">
    <property type="nucleotide sequence ID" value="NC_043520.1"/>
</dbReference>
<evidence type="ECO:0000313" key="3">
    <source>
        <dbReference type="EMBL" id="AKN81040.1"/>
    </source>
</evidence>